<evidence type="ECO:0000256" key="2">
    <source>
        <dbReference type="SAM" id="SignalP"/>
    </source>
</evidence>
<dbReference type="SUPFAM" id="SSF89392">
    <property type="entry name" value="Prokaryotic lipoproteins and lipoprotein localization factors"/>
    <property type="match status" value="1"/>
</dbReference>
<keyword evidence="4" id="KW-1185">Reference proteome</keyword>
<dbReference type="InterPro" id="IPR029046">
    <property type="entry name" value="LolA/LolB/LppX"/>
</dbReference>
<proteinExistence type="predicted"/>
<dbReference type="InterPro" id="IPR019207">
    <property type="entry name" value="DUF2092"/>
</dbReference>
<feature type="chain" id="PRO_5026792580" evidence="2">
    <location>
        <begin position="22"/>
        <end position="249"/>
    </location>
</feature>
<dbReference type="EMBL" id="CP054143">
    <property type="protein sequence ID" value="QKJ65696.1"/>
    <property type="molecule type" value="Genomic_DNA"/>
</dbReference>
<dbReference type="AlphaFoldDB" id="A0A6M8SQV7"/>
<evidence type="ECO:0000313" key="4">
    <source>
        <dbReference type="Proteomes" id="UP000504844"/>
    </source>
</evidence>
<evidence type="ECO:0000256" key="1">
    <source>
        <dbReference type="ARBA" id="ARBA00022729"/>
    </source>
</evidence>
<accession>A0A6M8SQV7</accession>
<feature type="signal peptide" evidence="2">
    <location>
        <begin position="1"/>
        <end position="21"/>
    </location>
</feature>
<name>A0A6M8SQV7_9NEIS</name>
<gene>
    <name evidence="3" type="ORF">HQN60_02540</name>
</gene>
<dbReference type="Pfam" id="PF09865">
    <property type="entry name" value="DUF2092"/>
    <property type="match status" value="1"/>
</dbReference>
<keyword evidence="1 2" id="KW-0732">Signal</keyword>
<sequence length="249" mass="27720">MQLKTSWLGLALLPLSVSLWASDNQPLEAAVNPLVVAKAVEIGNYLRSLPKAEVKAAITQDILSPSGQMIQTMGNSTMLIDGNNKLYVKINSDNLNREYFYNGKQLTQYSPTLHYYTTVDVASNTSDMLNQVKNYYALNIPLKSLFDIGKDQAVLNQLTLAEYVGVSKINGQLCDHLVFAQAESVWQLWTSRSKPSLPCKVLITDSSKPNRPALSETYTWNLKPKLNNREFTFKAKAGDIAIPFKKAAE</sequence>
<dbReference type="Proteomes" id="UP000504844">
    <property type="component" value="Chromosome"/>
</dbReference>
<evidence type="ECO:0000313" key="3">
    <source>
        <dbReference type="EMBL" id="QKJ65696.1"/>
    </source>
</evidence>
<reference evidence="3 4" key="1">
    <citation type="submission" date="2020-05" db="EMBL/GenBank/DDBJ databases">
        <title>Complete genome sequence of Deefgea sp. D17.</title>
        <authorList>
            <person name="Bae J.-W."/>
            <person name="Han J.E."/>
        </authorList>
    </citation>
    <scope>NUCLEOTIDE SEQUENCE [LARGE SCALE GENOMIC DNA]</scope>
    <source>
        <strain evidence="3 4">D17</strain>
    </source>
</reference>
<organism evidence="3 4">
    <name type="scientific">Deefgea piscis</name>
    <dbReference type="NCBI Taxonomy" id="2739061"/>
    <lineage>
        <taxon>Bacteria</taxon>
        <taxon>Pseudomonadati</taxon>
        <taxon>Pseudomonadota</taxon>
        <taxon>Betaproteobacteria</taxon>
        <taxon>Neisseriales</taxon>
        <taxon>Chitinibacteraceae</taxon>
        <taxon>Deefgea</taxon>
    </lineage>
</organism>
<dbReference type="KEGG" id="dee:HQN60_02540"/>
<protein>
    <submittedName>
        <fullName evidence="3">DUF2092 domain-containing protein</fullName>
    </submittedName>
</protein>
<dbReference type="RefSeq" id="WP_173532205.1">
    <property type="nucleotide sequence ID" value="NZ_CP054143.1"/>
</dbReference>